<comment type="caution">
    <text evidence="2">The sequence shown here is derived from an EMBL/GenBank/DDBJ whole genome shotgun (WGS) entry which is preliminary data.</text>
</comment>
<gene>
    <name evidence="2" type="ORF">OLEA9_A051118</name>
</gene>
<dbReference type="Proteomes" id="UP000594638">
    <property type="component" value="Unassembled WGS sequence"/>
</dbReference>
<accession>A0A8S0VFY6</accession>
<keyword evidence="1" id="KW-1133">Transmembrane helix</keyword>
<feature type="transmembrane region" description="Helical" evidence="1">
    <location>
        <begin position="154"/>
        <end position="173"/>
    </location>
</feature>
<feature type="transmembrane region" description="Helical" evidence="1">
    <location>
        <begin position="56"/>
        <end position="77"/>
    </location>
</feature>
<keyword evidence="3" id="KW-1185">Reference proteome</keyword>
<keyword evidence="1" id="KW-0472">Membrane</keyword>
<name>A0A8S0VFY6_OLEEU</name>
<dbReference type="Gramene" id="OE9A051118T1">
    <property type="protein sequence ID" value="OE9A051118C1"/>
    <property type="gene ID" value="OE9A051118"/>
</dbReference>
<dbReference type="PROSITE" id="PS51257">
    <property type="entry name" value="PROKAR_LIPOPROTEIN"/>
    <property type="match status" value="1"/>
</dbReference>
<feature type="transmembrane region" description="Helical" evidence="1">
    <location>
        <begin position="226"/>
        <end position="252"/>
    </location>
</feature>
<evidence type="ECO:0000256" key="1">
    <source>
        <dbReference type="SAM" id="Phobius"/>
    </source>
</evidence>
<dbReference type="PANTHER" id="PTHR35307">
    <property type="entry name" value="PROTEIN, PUTATIVE-RELATED"/>
    <property type="match status" value="1"/>
</dbReference>
<keyword evidence="1" id="KW-0812">Transmembrane</keyword>
<feature type="transmembrane region" description="Helical" evidence="1">
    <location>
        <begin position="89"/>
        <end position="110"/>
    </location>
</feature>
<dbReference type="PANTHER" id="PTHR35307:SF3">
    <property type="entry name" value="DUF4220 DOMAIN-CONTAINING PROTEIN"/>
    <property type="match status" value="1"/>
</dbReference>
<dbReference type="EMBL" id="CACTIH010009261">
    <property type="protein sequence ID" value="CAA3028552.1"/>
    <property type="molecule type" value="Genomic_DNA"/>
</dbReference>
<feature type="transmembrane region" description="Helical" evidence="1">
    <location>
        <begin position="122"/>
        <end position="148"/>
    </location>
</feature>
<reference evidence="2 3" key="1">
    <citation type="submission" date="2019-12" db="EMBL/GenBank/DDBJ databases">
        <authorList>
            <person name="Alioto T."/>
            <person name="Alioto T."/>
            <person name="Gomez Garrido J."/>
        </authorList>
    </citation>
    <scope>NUCLEOTIDE SEQUENCE [LARGE SCALE GENOMIC DNA]</scope>
</reference>
<evidence type="ECO:0000313" key="2">
    <source>
        <dbReference type="EMBL" id="CAA3028552.1"/>
    </source>
</evidence>
<sequence length="755" mass="85361">MGKIGCSINGTLDDSKFNKPMPWIGIYVAAASAACALAMALDAFRGIRYRKFWFPCKFFALNAMTLTLIGVAIKLAVDLNTSMPRPNDQLAKLSSTTFICTAIGNFLPSLGTMGDQEMMMNVVALGILVVTVIVNIGIQLGTGVIYVFWKEHAIIMFLMVILFSITVSSALTIPSTKSYFDLKYRKKYKLAIEECDSNVNPRVPEKLRDDLTRYWMMANTCNPQFVMGRLATCTASGAFCLLSAMILAEAMLRNYLTPWCFKFCDGESDYKWSATLILVTQAIAVGVGTLAPASRWFIAIKFRCPKRHKKTYKSEFAVENYWIRILYRWRDCPLNYRIFGRQGRKLVHITKNKVLNLCIWIQKAMVLLSKSVRLVSILFMSRLLIVSQYSNKFISLVKCSNTVLNFEVKSDSNACPKLELRNFVLHLEGEEELIDMVTENDRDTTGCWIRMGKKKQPKYLIQLLEKLNSTRGFEGVKKFDSDQVSSLDSEEPPNCWALPVVTLTSIAVAIGHSNFHLVKELIHSVHQGLEYIRVIENNLDTKRDTLNSRQAAEIVWVGVDLHYRWLDLELREMGIEGKSSGEVISELSDSAKHRFMELRKIDAISCLRDGPSRWPIKVLATNSMYRTCQTLLLNLVDKESECSNKMFEILSGMIADVIGACLTNLPRIISQKCHHSTIEEREQSVRNAILLLGKTEKILEILYGQPLPTSDPDQMACIDDWRALSRKKDHLCGEPSSGNCDLELSSSSDLYLNID</sequence>
<protein>
    <submittedName>
        <fullName evidence="2">Uncharacterized protein LOC111398440</fullName>
    </submittedName>
</protein>
<organism evidence="2 3">
    <name type="scientific">Olea europaea subsp. europaea</name>
    <dbReference type="NCBI Taxonomy" id="158383"/>
    <lineage>
        <taxon>Eukaryota</taxon>
        <taxon>Viridiplantae</taxon>
        <taxon>Streptophyta</taxon>
        <taxon>Embryophyta</taxon>
        <taxon>Tracheophyta</taxon>
        <taxon>Spermatophyta</taxon>
        <taxon>Magnoliopsida</taxon>
        <taxon>eudicotyledons</taxon>
        <taxon>Gunneridae</taxon>
        <taxon>Pentapetalae</taxon>
        <taxon>asterids</taxon>
        <taxon>lamiids</taxon>
        <taxon>Lamiales</taxon>
        <taxon>Oleaceae</taxon>
        <taxon>Oleeae</taxon>
        <taxon>Olea</taxon>
    </lineage>
</organism>
<evidence type="ECO:0000313" key="3">
    <source>
        <dbReference type="Proteomes" id="UP000594638"/>
    </source>
</evidence>
<dbReference type="AlphaFoldDB" id="A0A8S0VFY6"/>
<dbReference type="OrthoDB" id="1915303at2759"/>
<feature type="transmembrane region" description="Helical" evidence="1">
    <location>
        <begin position="24"/>
        <end position="44"/>
    </location>
</feature>
<proteinExistence type="predicted"/>
<feature type="transmembrane region" description="Helical" evidence="1">
    <location>
        <begin position="272"/>
        <end position="298"/>
    </location>
</feature>